<dbReference type="Gene3D" id="3.10.450.50">
    <property type="match status" value="1"/>
</dbReference>
<dbReference type="InterPro" id="IPR037401">
    <property type="entry name" value="SnoaL-like"/>
</dbReference>
<dbReference type="InterPro" id="IPR032710">
    <property type="entry name" value="NTF2-like_dom_sf"/>
</dbReference>
<sequence length="159" mass="17414">MCGHPGGRAVELSDLRSRAEISDALAALAWAQDRKDWAHVRAAYLPDATYVHPGGRLEGADAIADRTSRALDLLDSSQHLVGSIVIEVCGSHATSLAQFQAVHVREDAVGGELYTIAGSYTDRWTLTEGGWRIAHREQQYYWRTGNREVVVPTDLGDKS</sequence>
<comment type="caution">
    <text evidence="2">The sequence shown here is derived from an EMBL/GenBank/DDBJ whole genome shotgun (WGS) entry which is preliminary data.</text>
</comment>
<reference evidence="2 3" key="1">
    <citation type="submission" date="2019-11" db="EMBL/GenBank/DDBJ databases">
        <title>Gordonia sp. nov., a novel actinobacterium isolated from mangrove soil in Hainan.</title>
        <authorList>
            <person name="Huang X."/>
            <person name="Xie Y."/>
            <person name="Chu X."/>
            <person name="Xiao K."/>
        </authorList>
    </citation>
    <scope>NUCLEOTIDE SEQUENCE [LARGE SCALE GENOMIC DNA]</scope>
    <source>
        <strain evidence="2 3">HNM0687</strain>
    </source>
</reference>
<protein>
    <submittedName>
        <fullName evidence="2">DUF4440 domain-containing protein</fullName>
    </submittedName>
</protein>
<accession>A0A6L7GKU1</accession>
<evidence type="ECO:0000313" key="2">
    <source>
        <dbReference type="EMBL" id="MXP20007.1"/>
    </source>
</evidence>
<dbReference type="Pfam" id="PF13577">
    <property type="entry name" value="SnoaL_4"/>
    <property type="match status" value="1"/>
</dbReference>
<proteinExistence type="predicted"/>
<dbReference type="Proteomes" id="UP000475545">
    <property type="component" value="Unassembled WGS sequence"/>
</dbReference>
<feature type="domain" description="SnoaL-like" evidence="1">
    <location>
        <begin position="14"/>
        <end position="136"/>
    </location>
</feature>
<name>A0A6L7GKU1_9ACTN</name>
<evidence type="ECO:0000259" key="1">
    <source>
        <dbReference type="Pfam" id="PF13577"/>
    </source>
</evidence>
<dbReference type="SUPFAM" id="SSF54427">
    <property type="entry name" value="NTF2-like"/>
    <property type="match status" value="1"/>
</dbReference>
<evidence type="ECO:0000313" key="3">
    <source>
        <dbReference type="Proteomes" id="UP000475545"/>
    </source>
</evidence>
<dbReference type="EMBL" id="WMBR01000001">
    <property type="protein sequence ID" value="MXP20007.1"/>
    <property type="molecule type" value="Genomic_DNA"/>
</dbReference>
<organism evidence="2 3">
    <name type="scientific">Gordonia mangrovi</name>
    <dbReference type="NCBI Taxonomy" id="2665643"/>
    <lineage>
        <taxon>Bacteria</taxon>
        <taxon>Bacillati</taxon>
        <taxon>Actinomycetota</taxon>
        <taxon>Actinomycetes</taxon>
        <taxon>Mycobacteriales</taxon>
        <taxon>Gordoniaceae</taxon>
        <taxon>Gordonia</taxon>
    </lineage>
</organism>
<dbReference type="AlphaFoldDB" id="A0A6L7GKU1"/>
<gene>
    <name evidence="2" type="ORF">GIY30_01320</name>
</gene>
<dbReference type="CDD" id="cd00531">
    <property type="entry name" value="NTF2_like"/>
    <property type="match status" value="1"/>
</dbReference>
<keyword evidence="3" id="KW-1185">Reference proteome</keyword>